<evidence type="ECO:0000313" key="1">
    <source>
        <dbReference type="EMBL" id="CAK9227052.1"/>
    </source>
</evidence>
<organism evidence="1 2">
    <name type="scientific">Sphagnum troendelagicum</name>
    <dbReference type="NCBI Taxonomy" id="128251"/>
    <lineage>
        <taxon>Eukaryota</taxon>
        <taxon>Viridiplantae</taxon>
        <taxon>Streptophyta</taxon>
        <taxon>Embryophyta</taxon>
        <taxon>Bryophyta</taxon>
        <taxon>Sphagnophytina</taxon>
        <taxon>Sphagnopsida</taxon>
        <taxon>Sphagnales</taxon>
        <taxon>Sphagnaceae</taxon>
        <taxon>Sphagnum</taxon>
    </lineage>
</organism>
<protein>
    <submittedName>
        <fullName evidence="1">Uncharacterized protein</fullName>
    </submittedName>
</protein>
<reference evidence="1" key="1">
    <citation type="submission" date="2024-02" db="EMBL/GenBank/DDBJ databases">
        <authorList>
            <consortium name="ELIXIR-Norway"/>
            <consortium name="Elixir Norway"/>
        </authorList>
    </citation>
    <scope>NUCLEOTIDE SEQUENCE</scope>
</reference>
<evidence type="ECO:0000313" key="2">
    <source>
        <dbReference type="Proteomes" id="UP001497512"/>
    </source>
</evidence>
<keyword evidence="2" id="KW-1185">Reference proteome</keyword>
<sequence>MGITKKSPVVVTITDGMAKEHDSIATIWTNDKHSSYLNSIEAIQCFHVKRHKSRQQALAWKDLEMLKQNVAGQWVPAEVAMALVSPEYDLPDQAFTGSSCRSMSFNRVWILVLQNSGS</sequence>
<name>A0ABP0UQ38_9BRYO</name>
<proteinExistence type="predicted"/>
<accession>A0ABP0UQ38</accession>
<gene>
    <name evidence="1" type="ORF">CSSPTR1EN2_LOCUS18546</name>
</gene>
<dbReference type="EMBL" id="OZ019897">
    <property type="protein sequence ID" value="CAK9227052.1"/>
    <property type="molecule type" value="Genomic_DNA"/>
</dbReference>
<dbReference type="Proteomes" id="UP001497512">
    <property type="component" value="Chromosome 5"/>
</dbReference>